<feature type="compositionally biased region" description="Basic residues" evidence="1">
    <location>
        <begin position="221"/>
        <end position="235"/>
    </location>
</feature>
<sequence length="368" mass="42888">MTRDVQDHTATLTTSAEAYRYSVPGSDHPPEYTDPYDRARNSRSESGTGIRASHSFTVRSVNDTPGRNRHQTRTWDHRTAQTRDHGDLRTRNNHETHQRPRALTERRDGNIPAPSPAPPAPRRTREEERNLNLAKAGMMADRARRSLQRLNEYLRRFSVGANEMEAGVNSVPQLNDHQQTYFTFPKGVAFEVPESVNPMRVYQPLFKNDWNCPQVQSQARSKPRPRSHHHHRQHLHPNERESFCGRYYRPSTRNDNDNPGSDHTTYQVDSAPTPVTTTAPSEPTRYHRGQRHQRRSHNKNAQQYHEYNLRNVNQLNYDEGRQYILNVIENRLSTIESKLATQLDLSKWRKYSDLKEEMIKLWQEVASG</sequence>
<evidence type="ECO:0000256" key="1">
    <source>
        <dbReference type="SAM" id="MobiDB-lite"/>
    </source>
</evidence>
<feature type="region of interest" description="Disordered" evidence="1">
    <location>
        <begin position="213"/>
        <end position="302"/>
    </location>
</feature>
<feature type="region of interest" description="Disordered" evidence="1">
    <location>
        <begin position="1"/>
        <end position="127"/>
    </location>
</feature>
<dbReference type="GeneID" id="87958645"/>
<feature type="compositionally biased region" description="Basic and acidic residues" evidence="1">
    <location>
        <begin position="73"/>
        <end position="109"/>
    </location>
</feature>
<keyword evidence="3" id="KW-1185">Reference proteome</keyword>
<evidence type="ECO:0000313" key="3">
    <source>
        <dbReference type="Proteomes" id="UP001329825"/>
    </source>
</evidence>
<feature type="compositionally biased region" description="Polar residues" evidence="1">
    <location>
        <begin position="54"/>
        <end position="65"/>
    </location>
</feature>
<feature type="compositionally biased region" description="Basic residues" evidence="1">
    <location>
        <begin position="286"/>
        <end position="298"/>
    </location>
</feature>
<gene>
    <name evidence="2" type="ORF">IL334_006515</name>
</gene>
<accession>A0ABZ1D6I3</accession>
<proteinExistence type="predicted"/>
<feature type="compositionally biased region" description="Polar residues" evidence="1">
    <location>
        <begin position="251"/>
        <end position="268"/>
    </location>
</feature>
<organism evidence="2 3">
    <name type="scientific">Kwoniella shivajii</name>
    <dbReference type="NCBI Taxonomy" id="564305"/>
    <lineage>
        <taxon>Eukaryota</taxon>
        <taxon>Fungi</taxon>
        <taxon>Dikarya</taxon>
        <taxon>Basidiomycota</taxon>
        <taxon>Agaricomycotina</taxon>
        <taxon>Tremellomycetes</taxon>
        <taxon>Tremellales</taxon>
        <taxon>Cryptococcaceae</taxon>
        <taxon>Kwoniella</taxon>
    </lineage>
</organism>
<evidence type="ECO:0000313" key="2">
    <source>
        <dbReference type="EMBL" id="WRT69528.1"/>
    </source>
</evidence>
<dbReference type="Proteomes" id="UP001329825">
    <property type="component" value="Chromosome 9"/>
</dbReference>
<name>A0ABZ1D6I3_9TREE</name>
<dbReference type="RefSeq" id="XP_062794267.1">
    <property type="nucleotide sequence ID" value="XM_062938216.1"/>
</dbReference>
<feature type="compositionally biased region" description="Basic and acidic residues" evidence="1">
    <location>
        <begin position="28"/>
        <end position="43"/>
    </location>
</feature>
<feature type="compositionally biased region" description="Low complexity" evidence="1">
    <location>
        <begin position="270"/>
        <end position="283"/>
    </location>
</feature>
<dbReference type="EMBL" id="CP141889">
    <property type="protein sequence ID" value="WRT69528.1"/>
    <property type="molecule type" value="Genomic_DNA"/>
</dbReference>
<reference evidence="2 3" key="1">
    <citation type="submission" date="2024-01" db="EMBL/GenBank/DDBJ databases">
        <title>Comparative genomics of Cryptococcus and Kwoniella reveals pathogenesis evolution and contrasting modes of karyotype evolution via chromosome fusion or intercentromeric recombination.</title>
        <authorList>
            <person name="Coelho M.A."/>
            <person name="David-Palma M."/>
            <person name="Shea T."/>
            <person name="Bowers K."/>
            <person name="McGinley-Smith S."/>
            <person name="Mohammad A.W."/>
            <person name="Gnirke A."/>
            <person name="Yurkov A.M."/>
            <person name="Nowrousian M."/>
            <person name="Sun S."/>
            <person name="Cuomo C.A."/>
            <person name="Heitman J."/>
        </authorList>
    </citation>
    <scope>NUCLEOTIDE SEQUENCE [LARGE SCALE GENOMIC DNA]</scope>
    <source>
        <strain evidence="2">CBS 11374</strain>
    </source>
</reference>
<protein>
    <submittedName>
        <fullName evidence="2">Uncharacterized protein</fullName>
    </submittedName>
</protein>